<dbReference type="Proteomes" id="UP001058974">
    <property type="component" value="Chromosome 1"/>
</dbReference>
<keyword evidence="1" id="KW-1133">Transmembrane helix</keyword>
<organism evidence="2 3">
    <name type="scientific">Pisum sativum</name>
    <name type="common">Garden pea</name>
    <name type="synonym">Lathyrus oleraceus</name>
    <dbReference type="NCBI Taxonomy" id="3888"/>
    <lineage>
        <taxon>Eukaryota</taxon>
        <taxon>Viridiplantae</taxon>
        <taxon>Streptophyta</taxon>
        <taxon>Embryophyta</taxon>
        <taxon>Tracheophyta</taxon>
        <taxon>Spermatophyta</taxon>
        <taxon>Magnoliopsida</taxon>
        <taxon>eudicotyledons</taxon>
        <taxon>Gunneridae</taxon>
        <taxon>Pentapetalae</taxon>
        <taxon>rosids</taxon>
        <taxon>fabids</taxon>
        <taxon>Fabales</taxon>
        <taxon>Fabaceae</taxon>
        <taxon>Papilionoideae</taxon>
        <taxon>50 kb inversion clade</taxon>
        <taxon>NPAAA clade</taxon>
        <taxon>Hologalegina</taxon>
        <taxon>IRL clade</taxon>
        <taxon>Fabeae</taxon>
        <taxon>Lathyrus</taxon>
    </lineage>
</organism>
<evidence type="ECO:0000313" key="3">
    <source>
        <dbReference type="Proteomes" id="UP001058974"/>
    </source>
</evidence>
<dbReference type="Gramene" id="Psat01G0485400-T2">
    <property type="protein sequence ID" value="KAI5447157.1"/>
    <property type="gene ID" value="KIW84_014854"/>
</dbReference>
<keyword evidence="1" id="KW-0812">Transmembrane</keyword>
<keyword evidence="1" id="KW-0472">Membrane</keyword>
<keyword evidence="3" id="KW-1185">Reference proteome</keyword>
<evidence type="ECO:0000256" key="1">
    <source>
        <dbReference type="SAM" id="Phobius"/>
    </source>
</evidence>
<dbReference type="EMBL" id="JAMSHJ010000001">
    <property type="protein sequence ID" value="KAI5447157.1"/>
    <property type="molecule type" value="Genomic_DNA"/>
</dbReference>
<reference evidence="2 3" key="1">
    <citation type="journal article" date="2022" name="Nat. Genet.">
        <title>Improved pea reference genome and pan-genome highlight genomic features and evolutionary characteristics.</title>
        <authorList>
            <person name="Yang T."/>
            <person name="Liu R."/>
            <person name="Luo Y."/>
            <person name="Hu S."/>
            <person name="Wang D."/>
            <person name="Wang C."/>
            <person name="Pandey M.K."/>
            <person name="Ge S."/>
            <person name="Xu Q."/>
            <person name="Li N."/>
            <person name="Li G."/>
            <person name="Huang Y."/>
            <person name="Saxena R.K."/>
            <person name="Ji Y."/>
            <person name="Li M."/>
            <person name="Yan X."/>
            <person name="He Y."/>
            <person name="Liu Y."/>
            <person name="Wang X."/>
            <person name="Xiang C."/>
            <person name="Varshney R.K."/>
            <person name="Ding H."/>
            <person name="Gao S."/>
            <person name="Zong X."/>
        </authorList>
    </citation>
    <scope>NUCLEOTIDE SEQUENCE [LARGE SCALE GENOMIC DNA]</scope>
    <source>
        <strain evidence="2 3">cv. Zhongwan 6</strain>
    </source>
</reference>
<accession>A0A9D5BNQ4</accession>
<gene>
    <name evidence="2" type="ORF">KIW84_014854</name>
</gene>
<proteinExistence type="predicted"/>
<sequence length="127" mass="14536">MESSSAITLSHLPYVYPAIPNTNRKPTFWPAGKRRNSQLSTRLHCNKMFVPGLFTASFLYLVVVICDVLLYMRLSIIVCTMVSWIQDLVKHHRKQRLLKTSTISSPSLLLKSLLLNLRAIILKHMLS</sequence>
<name>A0A9D5BNQ4_PEA</name>
<protein>
    <submittedName>
        <fullName evidence="2">Variant 2</fullName>
    </submittedName>
</protein>
<feature type="transmembrane region" description="Helical" evidence="1">
    <location>
        <begin position="58"/>
        <end position="85"/>
    </location>
</feature>
<dbReference type="AlphaFoldDB" id="A0A9D5BNQ4"/>
<comment type="caution">
    <text evidence="2">The sequence shown here is derived from an EMBL/GenBank/DDBJ whole genome shotgun (WGS) entry which is preliminary data.</text>
</comment>
<evidence type="ECO:0000313" key="2">
    <source>
        <dbReference type="EMBL" id="KAI5447157.1"/>
    </source>
</evidence>